<gene>
    <name evidence="4" type="primary">menG</name>
    <name evidence="6" type="ORF">HF576_04165</name>
</gene>
<comment type="similarity">
    <text evidence="4">Belongs to the class I-like SAM-binding methyltransferase superfamily. MenG/UbiE family.</text>
</comment>
<dbReference type="InterPro" id="IPR004033">
    <property type="entry name" value="UbiE/COQ5_MeTrFase"/>
</dbReference>
<feature type="binding site" evidence="4">
    <location>
        <begin position="138"/>
        <end position="139"/>
    </location>
    <ligand>
        <name>S-adenosyl-L-methionine</name>
        <dbReference type="ChEBI" id="CHEBI:59789"/>
    </ligand>
</feature>
<keyword evidence="1 4" id="KW-0489">Methyltransferase</keyword>
<dbReference type="CDD" id="cd02440">
    <property type="entry name" value="AdoMet_MTases"/>
    <property type="match status" value="1"/>
</dbReference>
<comment type="pathway">
    <text evidence="4">Quinol/quinone metabolism; menaquinone biosynthesis; menaquinol from 1,4-dihydroxy-2-naphthoate: step 2/2.</text>
</comment>
<dbReference type="InterPro" id="IPR029063">
    <property type="entry name" value="SAM-dependent_MTases_sf"/>
</dbReference>
<keyword evidence="4" id="KW-0474">Menaquinone biosynthesis</keyword>
<feature type="binding site" evidence="4">
    <location>
        <position position="155"/>
    </location>
    <ligand>
        <name>S-adenosyl-L-methionine</name>
        <dbReference type="ChEBI" id="CHEBI:59789"/>
    </ligand>
</feature>
<dbReference type="SUPFAM" id="SSF53335">
    <property type="entry name" value="S-adenosyl-L-methionine-dependent methyltransferases"/>
    <property type="match status" value="1"/>
</dbReference>
<dbReference type="NCBIfam" id="TIGR01934">
    <property type="entry name" value="MenG_MenH_UbiE"/>
    <property type="match status" value="1"/>
</dbReference>
<sequence length="268" mass="28670">MAPAPAPADQGPRPRLEAVASHPSEHEPNRADLRKDPSRVSGMFDQVAAGYDRTNTVLSLGNDRFWRAAMTRTVAPRRGQRILDLAAGTGVSSASLARSGADVVAADFSPGMIAEGQRRYGAGAPGGGIPNLSFVQADATALPFGDEEFDAVAISFGLRNVNDPKKALREMLRVTKPGGRLVIAEFSHPPSAVFGGLYRIYNGVVLPVVAKVVSSNADAYDYLNESIRDWPDQAGLSAWIREAGWTDVAHRNLSMGIVALHRATKRAR</sequence>
<protein>
    <recommendedName>
        <fullName evidence="4">Demethylmenaquinone methyltransferase</fullName>
        <ecNumber evidence="4">2.1.1.163</ecNumber>
    </recommendedName>
</protein>
<organism evidence="6 7">
    <name type="scientific">Microbacterium salsuginis</name>
    <dbReference type="NCBI Taxonomy" id="2722803"/>
    <lineage>
        <taxon>Bacteria</taxon>
        <taxon>Bacillati</taxon>
        <taxon>Actinomycetota</taxon>
        <taxon>Actinomycetes</taxon>
        <taxon>Micrococcales</taxon>
        <taxon>Microbacteriaceae</taxon>
        <taxon>Microbacterium</taxon>
    </lineage>
</organism>
<evidence type="ECO:0000256" key="2">
    <source>
        <dbReference type="ARBA" id="ARBA00022679"/>
    </source>
</evidence>
<feature type="region of interest" description="Disordered" evidence="5">
    <location>
        <begin position="1"/>
        <end position="38"/>
    </location>
</feature>
<dbReference type="InterPro" id="IPR023576">
    <property type="entry name" value="UbiE/COQ5_MeTrFase_CS"/>
</dbReference>
<reference evidence="6 7" key="1">
    <citation type="submission" date="2020-04" db="EMBL/GenBank/DDBJ databases">
        <title>CFH 90308 Microbacterium sp.</title>
        <authorList>
            <person name="Nie G."/>
            <person name="Ming H."/>
            <person name="Xia T."/>
        </authorList>
    </citation>
    <scope>NUCLEOTIDE SEQUENCE [LARGE SCALE GENOMIC DNA]</scope>
    <source>
        <strain evidence="6 7">CFH 90308</strain>
    </source>
</reference>
<evidence type="ECO:0000256" key="4">
    <source>
        <dbReference type="HAMAP-Rule" id="MF_01813"/>
    </source>
</evidence>
<evidence type="ECO:0000313" key="7">
    <source>
        <dbReference type="Proteomes" id="UP001429745"/>
    </source>
</evidence>
<dbReference type="Gene3D" id="3.40.50.150">
    <property type="entry name" value="Vaccinia Virus protein VP39"/>
    <property type="match status" value="1"/>
</dbReference>
<dbReference type="GO" id="GO:0008168">
    <property type="term" value="F:methyltransferase activity"/>
    <property type="evidence" value="ECO:0007669"/>
    <property type="project" value="UniProtKB-KW"/>
</dbReference>
<proteinExistence type="inferred from homology"/>
<accession>A0ABX1KC88</accession>
<dbReference type="EC" id="2.1.1.163" evidence="4"/>
<feature type="binding site" evidence="4">
    <location>
        <position position="107"/>
    </location>
    <ligand>
        <name>S-adenosyl-L-methionine</name>
        <dbReference type="ChEBI" id="CHEBI:59789"/>
    </ligand>
</feature>
<feature type="binding site" evidence="4">
    <location>
        <position position="89"/>
    </location>
    <ligand>
        <name>S-adenosyl-L-methionine</name>
        <dbReference type="ChEBI" id="CHEBI:59789"/>
    </ligand>
</feature>
<dbReference type="PROSITE" id="PS01183">
    <property type="entry name" value="UBIE_1"/>
    <property type="match status" value="1"/>
</dbReference>
<comment type="function">
    <text evidence="4">Methyltransferase required for the conversion of demethylmenaquinol (DMKH2) to menaquinol (MKH2).</text>
</comment>
<feature type="compositionally biased region" description="Basic and acidic residues" evidence="5">
    <location>
        <begin position="23"/>
        <end position="38"/>
    </location>
</feature>
<dbReference type="Pfam" id="PF01209">
    <property type="entry name" value="Ubie_methyltran"/>
    <property type="match status" value="1"/>
</dbReference>
<evidence type="ECO:0000313" key="6">
    <source>
        <dbReference type="EMBL" id="NLP83031.1"/>
    </source>
</evidence>
<evidence type="ECO:0000256" key="5">
    <source>
        <dbReference type="SAM" id="MobiDB-lite"/>
    </source>
</evidence>
<comment type="catalytic activity">
    <reaction evidence="4">
        <text>a 2-demethylmenaquinol + S-adenosyl-L-methionine = a menaquinol + S-adenosyl-L-homocysteine + H(+)</text>
        <dbReference type="Rhea" id="RHEA:42640"/>
        <dbReference type="Rhea" id="RHEA-COMP:9539"/>
        <dbReference type="Rhea" id="RHEA-COMP:9563"/>
        <dbReference type="ChEBI" id="CHEBI:15378"/>
        <dbReference type="ChEBI" id="CHEBI:18151"/>
        <dbReference type="ChEBI" id="CHEBI:55437"/>
        <dbReference type="ChEBI" id="CHEBI:57856"/>
        <dbReference type="ChEBI" id="CHEBI:59789"/>
        <dbReference type="EC" id="2.1.1.163"/>
    </reaction>
</comment>
<comment type="caution">
    <text evidence="6">The sequence shown here is derived from an EMBL/GenBank/DDBJ whole genome shotgun (WGS) entry which is preliminary data.</text>
</comment>
<evidence type="ECO:0000256" key="1">
    <source>
        <dbReference type="ARBA" id="ARBA00022603"/>
    </source>
</evidence>
<keyword evidence="3 4" id="KW-0949">S-adenosyl-L-methionine</keyword>
<keyword evidence="2 4" id="KW-0808">Transferase</keyword>
<dbReference type="GO" id="GO:0032259">
    <property type="term" value="P:methylation"/>
    <property type="evidence" value="ECO:0007669"/>
    <property type="project" value="UniProtKB-KW"/>
</dbReference>
<keyword evidence="7" id="KW-1185">Reference proteome</keyword>
<dbReference type="EMBL" id="JABACI010000001">
    <property type="protein sequence ID" value="NLP83031.1"/>
    <property type="molecule type" value="Genomic_DNA"/>
</dbReference>
<dbReference type="Proteomes" id="UP001429745">
    <property type="component" value="Unassembled WGS sequence"/>
</dbReference>
<dbReference type="HAMAP" id="MF_01813">
    <property type="entry name" value="MenG_UbiE_methyltr"/>
    <property type="match status" value="1"/>
</dbReference>
<dbReference type="PROSITE" id="PS01184">
    <property type="entry name" value="UBIE_2"/>
    <property type="match status" value="1"/>
</dbReference>
<dbReference type="PANTHER" id="PTHR43591:SF24">
    <property type="entry name" value="2-METHOXY-6-POLYPRENYL-1,4-BENZOQUINOL METHYLASE, MITOCHONDRIAL"/>
    <property type="match status" value="1"/>
</dbReference>
<dbReference type="PROSITE" id="PS51608">
    <property type="entry name" value="SAM_MT_UBIE"/>
    <property type="match status" value="1"/>
</dbReference>
<evidence type="ECO:0000256" key="3">
    <source>
        <dbReference type="ARBA" id="ARBA00022691"/>
    </source>
</evidence>
<name>A0ABX1KC88_9MICO</name>
<dbReference type="PANTHER" id="PTHR43591">
    <property type="entry name" value="METHYLTRANSFERASE"/>
    <property type="match status" value="1"/>
</dbReference>